<keyword evidence="1" id="KW-0732">Signal</keyword>
<name>A0AAE0JTV6_9PEZI</name>
<comment type="caution">
    <text evidence="2">The sequence shown here is derived from an EMBL/GenBank/DDBJ whole genome shotgun (WGS) entry which is preliminary data.</text>
</comment>
<accession>A0AAE0JTV6</accession>
<evidence type="ECO:0000256" key="1">
    <source>
        <dbReference type="SAM" id="SignalP"/>
    </source>
</evidence>
<keyword evidence="3" id="KW-1185">Reference proteome</keyword>
<protein>
    <submittedName>
        <fullName evidence="2">Uncharacterized protein</fullName>
    </submittedName>
</protein>
<dbReference type="AlphaFoldDB" id="A0AAE0JTV6"/>
<sequence length="183" mass="18689">MGPLSFLLLGGALLAAASPAPAQTSDPVPDCATVDCAGSLECVIVNNTAACVPRSQGPQCGPNRCPLGETCCNPSCGICTPPGKGCIKLLCRPEDEQDPPAPKPSRGPKCGPVQCAGGETCCNESCGYCRKPGQGCTKEFCASGPKCGRKQCAVGEVCCNESCEYCREPGRACTMEFCLAGGE</sequence>
<dbReference type="Proteomes" id="UP001287356">
    <property type="component" value="Unassembled WGS sequence"/>
</dbReference>
<gene>
    <name evidence="2" type="ORF">B0T24DRAFT_538828</name>
</gene>
<proteinExistence type="predicted"/>
<evidence type="ECO:0000313" key="3">
    <source>
        <dbReference type="Proteomes" id="UP001287356"/>
    </source>
</evidence>
<evidence type="ECO:0000313" key="2">
    <source>
        <dbReference type="EMBL" id="KAK3361739.1"/>
    </source>
</evidence>
<dbReference type="EMBL" id="JAULSN010000011">
    <property type="protein sequence ID" value="KAK3361739.1"/>
    <property type="molecule type" value="Genomic_DNA"/>
</dbReference>
<organism evidence="2 3">
    <name type="scientific">Lasiosphaeria ovina</name>
    <dbReference type="NCBI Taxonomy" id="92902"/>
    <lineage>
        <taxon>Eukaryota</taxon>
        <taxon>Fungi</taxon>
        <taxon>Dikarya</taxon>
        <taxon>Ascomycota</taxon>
        <taxon>Pezizomycotina</taxon>
        <taxon>Sordariomycetes</taxon>
        <taxon>Sordariomycetidae</taxon>
        <taxon>Sordariales</taxon>
        <taxon>Lasiosphaeriaceae</taxon>
        <taxon>Lasiosphaeria</taxon>
    </lineage>
</organism>
<feature type="chain" id="PRO_5042154858" evidence="1">
    <location>
        <begin position="23"/>
        <end position="183"/>
    </location>
</feature>
<feature type="signal peptide" evidence="1">
    <location>
        <begin position="1"/>
        <end position="22"/>
    </location>
</feature>
<reference evidence="2" key="1">
    <citation type="journal article" date="2023" name="Mol. Phylogenet. Evol.">
        <title>Genome-scale phylogeny and comparative genomics of the fungal order Sordariales.</title>
        <authorList>
            <person name="Hensen N."/>
            <person name="Bonometti L."/>
            <person name="Westerberg I."/>
            <person name="Brannstrom I.O."/>
            <person name="Guillou S."/>
            <person name="Cros-Aarteil S."/>
            <person name="Calhoun S."/>
            <person name="Haridas S."/>
            <person name="Kuo A."/>
            <person name="Mondo S."/>
            <person name="Pangilinan J."/>
            <person name="Riley R."/>
            <person name="LaButti K."/>
            <person name="Andreopoulos B."/>
            <person name="Lipzen A."/>
            <person name="Chen C."/>
            <person name="Yan M."/>
            <person name="Daum C."/>
            <person name="Ng V."/>
            <person name="Clum A."/>
            <person name="Steindorff A."/>
            <person name="Ohm R.A."/>
            <person name="Martin F."/>
            <person name="Silar P."/>
            <person name="Natvig D.O."/>
            <person name="Lalanne C."/>
            <person name="Gautier V."/>
            <person name="Ament-Velasquez S.L."/>
            <person name="Kruys A."/>
            <person name="Hutchinson M.I."/>
            <person name="Powell A.J."/>
            <person name="Barry K."/>
            <person name="Miller A.N."/>
            <person name="Grigoriev I.V."/>
            <person name="Debuchy R."/>
            <person name="Gladieux P."/>
            <person name="Hiltunen Thoren M."/>
            <person name="Johannesson H."/>
        </authorList>
    </citation>
    <scope>NUCLEOTIDE SEQUENCE</scope>
    <source>
        <strain evidence="2">CBS 958.72</strain>
    </source>
</reference>
<reference evidence="2" key="2">
    <citation type="submission" date="2023-06" db="EMBL/GenBank/DDBJ databases">
        <authorList>
            <consortium name="Lawrence Berkeley National Laboratory"/>
            <person name="Haridas S."/>
            <person name="Hensen N."/>
            <person name="Bonometti L."/>
            <person name="Westerberg I."/>
            <person name="Brannstrom I.O."/>
            <person name="Guillou S."/>
            <person name="Cros-Aarteil S."/>
            <person name="Calhoun S."/>
            <person name="Kuo A."/>
            <person name="Mondo S."/>
            <person name="Pangilinan J."/>
            <person name="Riley R."/>
            <person name="Labutti K."/>
            <person name="Andreopoulos B."/>
            <person name="Lipzen A."/>
            <person name="Chen C."/>
            <person name="Yanf M."/>
            <person name="Daum C."/>
            <person name="Ng V."/>
            <person name="Clum A."/>
            <person name="Steindorff A."/>
            <person name="Ohm R."/>
            <person name="Martin F."/>
            <person name="Silar P."/>
            <person name="Natvig D."/>
            <person name="Lalanne C."/>
            <person name="Gautier V."/>
            <person name="Ament-Velasquez S.L."/>
            <person name="Kruys A."/>
            <person name="Hutchinson M.I."/>
            <person name="Powell A.J."/>
            <person name="Barry K."/>
            <person name="Miller A.N."/>
            <person name="Grigoriev I.V."/>
            <person name="Debuchy R."/>
            <person name="Gladieux P."/>
            <person name="Thoren M.H."/>
            <person name="Johannesson H."/>
        </authorList>
    </citation>
    <scope>NUCLEOTIDE SEQUENCE</scope>
    <source>
        <strain evidence="2">CBS 958.72</strain>
    </source>
</reference>